<evidence type="ECO:0000256" key="1">
    <source>
        <dbReference type="SAM" id="Coils"/>
    </source>
</evidence>
<feature type="compositionally biased region" description="Basic and acidic residues" evidence="2">
    <location>
        <begin position="272"/>
        <end position="285"/>
    </location>
</feature>
<dbReference type="EMBL" id="MH884513">
    <property type="protein sequence ID" value="AYP68714.1"/>
    <property type="molecule type" value="Genomic_DNA"/>
</dbReference>
<protein>
    <submittedName>
        <fullName evidence="3">Putative scaffold protein</fullName>
    </submittedName>
</protein>
<name>A0A3G3BWR0_9CAUD</name>
<evidence type="ECO:0000313" key="4">
    <source>
        <dbReference type="Proteomes" id="UP000275945"/>
    </source>
</evidence>
<reference evidence="3 4" key="1">
    <citation type="submission" date="2018-09" db="EMBL/GenBank/DDBJ databases">
        <title>Comparative Genomic Analysis of Eight Novel Haloalkaliphilic Bacteriophages from Lake Elmenteita, Kenya.</title>
        <authorList>
            <person name="Akhwale J.K."/>
        </authorList>
    </citation>
    <scope>NUCLEOTIDE SEQUENCE [LARGE SCALE GENOMIC DNA]</scope>
</reference>
<organism evidence="3 4">
    <name type="scientific">Bacillus phage vB_BpsS-36</name>
    <dbReference type="NCBI Taxonomy" id="2419622"/>
    <lineage>
        <taxon>Viruses</taxon>
        <taxon>Duplodnaviria</taxon>
        <taxon>Heunggongvirae</taxon>
        <taxon>Uroviricota</taxon>
        <taxon>Caudoviricetes</taxon>
        <taxon>Ehrlichviridae</taxon>
        <taxon>Nairobivirus</taxon>
        <taxon>Nairobivirus nv36</taxon>
    </lineage>
</organism>
<evidence type="ECO:0000313" key="3">
    <source>
        <dbReference type="EMBL" id="AYP68714.1"/>
    </source>
</evidence>
<accession>A0A3G3BWR0</accession>
<keyword evidence="4" id="KW-1185">Reference proteome</keyword>
<dbReference type="Proteomes" id="UP000275945">
    <property type="component" value="Segment"/>
</dbReference>
<sequence length="297" mass="34241">MDNKLFYIGKFGETVQHSEEDKDMVKEAELFSTGVHRGQEYTVDDLKTLADNFNAEESVPLQIDHSESAKDTVGFLEAVKVKGEKLMGQVRVIDEHAQSRITKKLMSKLSVSFYLQHTEEGFKPYKLREVSLVAFPQVKSARLFSENGYISDYEEQGGNSMDKVDLTELKAQLRTEVETEVHKEFSQLQARLEKLENIEEQFTETQITSKIEKFQADSKIVPAQGEALSRLLASFNEDQMKDFDEFMKNSQAVADFQEQGEVEQEDGEQEEKDERTQEEKDFDKFYEEHAKKYGHSL</sequence>
<feature type="compositionally biased region" description="Acidic residues" evidence="2">
    <location>
        <begin position="258"/>
        <end position="271"/>
    </location>
</feature>
<proteinExistence type="predicted"/>
<keyword evidence="1" id="KW-0175">Coiled coil</keyword>
<feature type="coiled-coil region" evidence="1">
    <location>
        <begin position="178"/>
        <end position="205"/>
    </location>
</feature>
<feature type="region of interest" description="Disordered" evidence="2">
    <location>
        <begin position="249"/>
        <end position="285"/>
    </location>
</feature>
<gene>
    <name evidence="3" type="ORF">BpsS36_00008</name>
</gene>
<evidence type="ECO:0000256" key="2">
    <source>
        <dbReference type="SAM" id="MobiDB-lite"/>
    </source>
</evidence>